<dbReference type="AlphaFoldDB" id="Q8LMS0"/>
<reference evidence="3" key="1">
    <citation type="journal article" date="2005" name="Nature">
        <title>The map-based sequence of the rice genome.</title>
        <authorList>
            <consortium name="International rice genome sequencing project (IRGSP)"/>
            <person name="Matsumoto T."/>
            <person name="Wu J."/>
            <person name="Kanamori H."/>
            <person name="Katayose Y."/>
            <person name="Fujisawa M."/>
            <person name="Namiki N."/>
            <person name="Mizuno H."/>
            <person name="Yamamoto K."/>
            <person name="Antonio B.A."/>
            <person name="Baba T."/>
            <person name="Sakata K."/>
            <person name="Nagamura Y."/>
            <person name="Aoki H."/>
            <person name="Arikawa K."/>
            <person name="Arita K."/>
            <person name="Bito T."/>
            <person name="Chiden Y."/>
            <person name="Fujitsuka N."/>
            <person name="Fukunaka R."/>
            <person name="Hamada M."/>
            <person name="Harada C."/>
            <person name="Hayashi A."/>
            <person name="Hijishita S."/>
            <person name="Honda M."/>
            <person name="Hosokawa S."/>
            <person name="Ichikawa Y."/>
            <person name="Idonuma A."/>
            <person name="Iijima M."/>
            <person name="Ikeda M."/>
            <person name="Ikeno M."/>
            <person name="Ito K."/>
            <person name="Ito S."/>
            <person name="Ito T."/>
            <person name="Ito Y."/>
            <person name="Ito Y."/>
            <person name="Iwabuchi A."/>
            <person name="Kamiya K."/>
            <person name="Karasawa W."/>
            <person name="Kurita K."/>
            <person name="Katagiri S."/>
            <person name="Kikuta A."/>
            <person name="Kobayashi H."/>
            <person name="Kobayashi N."/>
            <person name="Machita K."/>
            <person name="Maehara T."/>
            <person name="Masukawa M."/>
            <person name="Mizubayashi T."/>
            <person name="Mukai Y."/>
            <person name="Nagasaki H."/>
            <person name="Nagata Y."/>
            <person name="Naito S."/>
            <person name="Nakashima M."/>
            <person name="Nakama Y."/>
            <person name="Nakamichi Y."/>
            <person name="Nakamura M."/>
            <person name="Meguro A."/>
            <person name="Negishi M."/>
            <person name="Ohta I."/>
            <person name="Ohta T."/>
            <person name="Okamoto M."/>
            <person name="Ono N."/>
            <person name="Saji S."/>
            <person name="Sakaguchi M."/>
            <person name="Sakai K."/>
            <person name="Shibata M."/>
            <person name="Shimokawa T."/>
            <person name="Song J."/>
            <person name="Takazaki Y."/>
            <person name="Terasawa K."/>
            <person name="Tsugane M."/>
            <person name="Tsuji K."/>
            <person name="Ueda S."/>
            <person name="Waki K."/>
            <person name="Yamagata H."/>
            <person name="Yamamoto M."/>
            <person name="Yamamoto S."/>
            <person name="Yamane H."/>
            <person name="Yoshiki S."/>
            <person name="Yoshihara R."/>
            <person name="Yukawa K."/>
            <person name="Zhong H."/>
            <person name="Yano M."/>
            <person name="Yuan Q."/>
            <person name="Ouyang S."/>
            <person name="Liu J."/>
            <person name="Jones K.M."/>
            <person name="Gansberger K."/>
            <person name="Moffat K."/>
            <person name="Hill J."/>
            <person name="Bera J."/>
            <person name="Fadrosh D."/>
            <person name="Jin S."/>
            <person name="Johri S."/>
            <person name="Kim M."/>
            <person name="Overton L."/>
            <person name="Reardon M."/>
            <person name="Tsitrin T."/>
            <person name="Vuong H."/>
            <person name="Weaver B."/>
            <person name="Ciecko A."/>
            <person name="Tallon L."/>
            <person name="Jackson J."/>
            <person name="Pai G."/>
            <person name="Aken S.V."/>
            <person name="Utterback T."/>
            <person name="Reidmuller S."/>
            <person name="Feldblyum T."/>
            <person name="Hsiao J."/>
            <person name="Zismann V."/>
            <person name="Iobst S."/>
            <person name="de Vazeille A.R."/>
            <person name="Buell C.R."/>
            <person name="Ying K."/>
            <person name="Li Y."/>
            <person name="Lu T."/>
            <person name="Huang Y."/>
            <person name="Zhao Q."/>
            <person name="Feng Q."/>
            <person name="Zhang L."/>
            <person name="Zhu J."/>
            <person name="Weng Q."/>
            <person name="Mu J."/>
            <person name="Lu Y."/>
            <person name="Fan D."/>
            <person name="Liu Y."/>
            <person name="Guan J."/>
            <person name="Zhang Y."/>
            <person name="Yu S."/>
            <person name="Liu X."/>
            <person name="Zhang Y."/>
            <person name="Hong G."/>
            <person name="Han B."/>
            <person name="Choisne N."/>
            <person name="Demange N."/>
            <person name="Orjeda G."/>
            <person name="Samain S."/>
            <person name="Cattolico L."/>
            <person name="Pelletier E."/>
            <person name="Couloux A."/>
            <person name="Segurens B."/>
            <person name="Wincker P."/>
            <person name="D'Hont A."/>
            <person name="Scarpelli C."/>
            <person name="Weissenbach J."/>
            <person name="Salanoubat M."/>
            <person name="Quetier F."/>
            <person name="Yu Y."/>
            <person name="Kim H.R."/>
            <person name="Rambo T."/>
            <person name="Currie J."/>
            <person name="Collura K."/>
            <person name="Luo M."/>
            <person name="Yang T."/>
            <person name="Ammiraju J.S.S."/>
            <person name="Engler F."/>
            <person name="Soderlund C."/>
            <person name="Wing R.A."/>
            <person name="Palmer L.E."/>
            <person name="de la Bastide M."/>
            <person name="Spiegel L."/>
            <person name="Nascimento L."/>
            <person name="Zutavern T."/>
            <person name="O'Shaughnessy A."/>
            <person name="Dike S."/>
            <person name="Dedhia N."/>
            <person name="Preston R."/>
            <person name="Balija V."/>
            <person name="McCombie W.R."/>
            <person name="Chow T."/>
            <person name="Chen H."/>
            <person name="Chung M."/>
            <person name="Chen C."/>
            <person name="Shaw J."/>
            <person name="Wu H."/>
            <person name="Hsiao K."/>
            <person name="Chao Y."/>
            <person name="Chu M."/>
            <person name="Cheng C."/>
            <person name="Hour A."/>
            <person name="Lee P."/>
            <person name="Lin S."/>
            <person name="Lin Y."/>
            <person name="Liou J."/>
            <person name="Liu S."/>
            <person name="Hsing Y."/>
            <person name="Raghuvanshi S."/>
            <person name="Mohanty A."/>
            <person name="Bharti A.K."/>
            <person name="Gaur A."/>
            <person name="Gupta V."/>
            <person name="Kumar D."/>
            <person name="Ravi V."/>
            <person name="Vij S."/>
            <person name="Kapur A."/>
            <person name="Khurana P."/>
            <person name="Khurana P."/>
            <person name="Khurana J.P."/>
            <person name="Tyagi A.K."/>
            <person name="Gaikwad K."/>
            <person name="Singh A."/>
            <person name="Dalal V."/>
            <person name="Srivastava S."/>
            <person name="Dixit A."/>
            <person name="Pal A.K."/>
            <person name="Ghazi I.A."/>
            <person name="Yadav M."/>
            <person name="Pandit A."/>
            <person name="Bhargava A."/>
            <person name="Sureshbabu K."/>
            <person name="Batra K."/>
            <person name="Sharma T.R."/>
            <person name="Mohapatra T."/>
            <person name="Singh N.K."/>
            <person name="Messing J."/>
            <person name="Nelson A.B."/>
            <person name="Fuks G."/>
            <person name="Kavchok S."/>
            <person name="Keizer G."/>
            <person name="Linton E."/>
            <person name="Llaca V."/>
            <person name="Song R."/>
            <person name="Tanyolac B."/>
            <person name="Young S."/>
            <person name="Ho-Il K."/>
            <person name="Hahn J.H."/>
            <person name="Sangsakoo G."/>
            <person name="Vanavichit A."/>
            <person name="de Mattos Luiz.A.T."/>
            <person name="Zimmer P.D."/>
            <person name="Malone G."/>
            <person name="Dellagostin O."/>
            <person name="de Oliveira A.C."/>
            <person name="Bevan M."/>
            <person name="Bancroft I."/>
            <person name="Minx P."/>
            <person name="Cordum H."/>
            <person name="Wilson R."/>
            <person name="Cheng Z."/>
            <person name="Jin W."/>
            <person name="Jiang J."/>
            <person name="Leong S.A."/>
            <person name="Iwama H."/>
            <person name="Gojobori T."/>
            <person name="Itoh T."/>
            <person name="Niimura Y."/>
            <person name="Fujii Y."/>
            <person name="Habara T."/>
            <person name="Sakai H."/>
            <person name="Sato Y."/>
            <person name="Wilson G."/>
            <person name="Kumar K."/>
            <person name="McCouch S."/>
            <person name="Juretic N."/>
            <person name="Hoen D."/>
            <person name="Wright S."/>
            <person name="Bruskiewich R."/>
            <person name="Bureau T."/>
            <person name="Miyao A."/>
            <person name="Hirochika H."/>
            <person name="Nishikawa T."/>
            <person name="Kadowaki K."/>
            <person name="Sugiura M."/>
            <person name="Burr B."/>
            <person name="Sasaki T."/>
        </authorList>
    </citation>
    <scope>NUCLEOTIDE SEQUENCE [LARGE SCALE GENOMIC DNA]</scope>
    <source>
        <strain evidence="3">cv. Nipponbare</strain>
    </source>
</reference>
<organism evidence="2 3">
    <name type="scientific">Oryza sativa subsp. japonica</name>
    <name type="common">Rice</name>
    <dbReference type="NCBI Taxonomy" id="39947"/>
    <lineage>
        <taxon>Eukaryota</taxon>
        <taxon>Viridiplantae</taxon>
        <taxon>Streptophyta</taxon>
        <taxon>Embryophyta</taxon>
        <taxon>Tracheophyta</taxon>
        <taxon>Spermatophyta</taxon>
        <taxon>Magnoliopsida</taxon>
        <taxon>Liliopsida</taxon>
        <taxon>Poales</taxon>
        <taxon>Poaceae</taxon>
        <taxon>BOP clade</taxon>
        <taxon>Oryzoideae</taxon>
        <taxon>Oryzeae</taxon>
        <taxon>Oryzinae</taxon>
        <taxon>Oryza</taxon>
        <taxon>Oryza sativa</taxon>
    </lineage>
</organism>
<evidence type="ECO:0000256" key="1">
    <source>
        <dbReference type="SAM" id="MobiDB-lite"/>
    </source>
</evidence>
<gene>
    <name evidence="2" type="primary">OJ1705B08.3</name>
</gene>
<sequence length="56" mass="5835">MAAAVAESCTAAVMAHGGGAWKHPREEEQGVGLSGRGWADLGRSGPKEERKFGPNE</sequence>
<evidence type="ECO:0000313" key="3">
    <source>
        <dbReference type="Proteomes" id="UP000000763"/>
    </source>
</evidence>
<name>Q8LMS0_ORYSJ</name>
<dbReference type="Proteomes" id="UP000000763">
    <property type="component" value="Chromosome 3"/>
</dbReference>
<feature type="region of interest" description="Disordered" evidence="1">
    <location>
        <begin position="15"/>
        <end position="56"/>
    </location>
</feature>
<dbReference type="EMBL" id="AC105363">
    <property type="protein sequence ID" value="AAM52314.1"/>
    <property type="molecule type" value="Genomic_DNA"/>
</dbReference>
<proteinExistence type="predicted"/>
<reference evidence="3" key="2">
    <citation type="journal article" date="2008" name="Nucleic Acids Res.">
        <title>The rice annotation project database (RAP-DB): 2008 update.</title>
        <authorList>
            <consortium name="The rice annotation project (RAP)"/>
        </authorList>
    </citation>
    <scope>GENOME REANNOTATION</scope>
    <source>
        <strain evidence="3">cv. Nipponbare</strain>
    </source>
</reference>
<accession>Q8LMS0</accession>
<protein>
    <submittedName>
        <fullName evidence="2">Uncharacterized protein</fullName>
    </submittedName>
</protein>
<feature type="compositionally biased region" description="Basic and acidic residues" evidence="1">
    <location>
        <begin position="45"/>
        <end position="56"/>
    </location>
</feature>
<evidence type="ECO:0000313" key="2">
    <source>
        <dbReference type="EMBL" id="AAM52314.1"/>
    </source>
</evidence>